<reference evidence="1 2" key="1">
    <citation type="journal article" date="2018" name="Front. Plant Sci.">
        <title>Red Clover (Trifolium pratense) and Zigzag Clover (T. medium) - A Picture of Genomic Similarities and Differences.</title>
        <authorList>
            <person name="Dluhosova J."/>
            <person name="Istvanek J."/>
            <person name="Nedelnik J."/>
            <person name="Repkova J."/>
        </authorList>
    </citation>
    <scope>NUCLEOTIDE SEQUENCE [LARGE SCALE GENOMIC DNA]</scope>
    <source>
        <strain evidence="2">cv. 10/8</strain>
        <tissue evidence="1">Leaf</tissue>
    </source>
</reference>
<sequence length="53" mass="5881">HDGTRFIWSKSAYLLSKKTVVSCHDVIIAPRWQNPEAIVARCPAMGRDGKAQA</sequence>
<evidence type="ECO:0000313" key="1">
    <source>
        <dbReference type="EMBL" id="MCI73426.1"/>
    </source>
</evidence>
<accession>A0A392ULU3</accession>
<dbReference type="Proteomes" id="UP000265520">
    <property type="component" value="Unassembled WGS sequence"/>
</dbReference>
<comment type="caution">
    <text evidence="1">The sequence shown here is derived from an EMBL/GenBank/DDBJ whole genome shotgun (WGS) entry which is preliminary data.</text>
</comment>
<protein>
    <submittedName>
        <fullName evidence="1">Uncharacterized protein</fullName>
    </submittedName>
</protein>
<organism evidence="1 2">
    <name type="scientific">Trifolium medium</name>
    <dbReference type="NCBI Taxonomy" id="97028"/>
    <lineage>
        <taxon>Eukaryota</taxon>
        <taxon>Viridiplantae</taxon>
        <taxon>Streptophyta</taxon>
        <taxon>Embryophyta</taxon>
        <taxon>Tracheophyta</taxon>
        <taxon>Spermatophyta</taxon>
        <taxon>Magnoliopsida</taxon>
        <taxon>eudicotyledons</taxon>
        <taxon>Gunneridae</taxon>
        <taxon>Pentapetalae</taxon>
        <taxon>rosids</taxon>
        <taxon>fabids</taxon>
        <taxon>Fabales</taxon>
        <taxon>Fabaceae</taxon>
        <taxon>Papilionoideae</taxon>
        <taxon>50 kb inversion clade</taxon>
        <taxon>NPAAA clade</taxon>
        <taxon>Hologalegina</taxon>
        <taxon>IRL clade</taxon>
        <taxon>Trifolieae</taxon>
        <taxon>Trifolium</taxon>
    </lineage>
</organism>
<evidence type="ECO:0000313" key="2">
    <source>
        <dbReference type="Proteomes" id="UP000265520"/>
    </source>
</evidence>
<name>A0A392ULU3_9FABA</name>
<proteinExistence type="predicted"/>
<keyword evidence="2" id="KW-1185">Reference proteome</keyword>
<feature type="non-terminal residue" evidence="1">
    <location>
        <position position="1"/>
    </location>
</feature>
<dbReference type="EMBL" id="LXQA010838181">
    <property type="protein sequence ID" value="MCI73426.1"/>
    <property type="molecule type" value="Genomic_DNA"/>
</dbReference>
<dbReference type="AlphaFoldDB" id="A0A392ULU3"/>